<dbReference type="SUPFAM" id="SSF49764">
    <property type="entry name" value="HSP20-like chaperones"/>
    <property type="match status" value="1"/>
</dbReference>
<dbReference type="OrthoDB" id="67530at2"/>
<dbReference type="RefSeq" id="WP_022802030.1">
    <property type="nucleotide sequence ID" value="NZ_ATTJ01000001.1"/>
</dbReference>
<dbReference type="Gene3D" id="2.60.40.790">
    <property type="match status" value="1"/>
</dbReference>
<evidence type="ECO:0000259" key="3">
    <source>
        <dbReference type="PROSITE" id="PS01031"/>
    </source>
</evidence>
<name>A0A221SVW0_9DEIO</name>
<dbReference type="CDD" id="cd00298">
    <property type="entry name" value="ACD_sHsps_p23-like"/>
    <property type="match status" value="1"/>
</dbReference>
<dbReference type="STRING" id="317577.GCA_000419625_02515"/>
<protein>
    <submittedName>
        <fullName evidence="4">Heat-shock protein</fullName>
    </submittedName>
</protein>
<evidence type="ECO:0000256" key="2">
    <source>
        <dbReference type="RuleBase" id="RU003616"/>
    </source>
</evidence>
<evidence type="ECO:0000256" key="1">
    <source>
        <dbReference type="PROSITE-ProRule" id="PRU00285"/>
    </source>
</evidence>
<keyword evidence="5" id="KW-1185">Reference proteome</keyword>
<dbReference type="InterPro" id="IPR008978">
    <property type="entry name" value="HSP20-like_chaperone"/>
</dbReference>
<dbReference type="KEGG" id="dfc:DFI_07015"/>
<sequence length="134" mass="14774">MNEPVLGRLQQLMTLREGVESLSGTGPWIPAADWLDSDTHLTLLLDVPGVETDSLVLEEEGTLLRVMGERAAPARRLQGERPDGRFIRTLAFPQEVVPQSGEARLAHGVLEVRFEKRHPTIEVTAFAEAEGHGE</sequence>
<comment type="similarity">
    <text evidence="1 2">Belongs to the small heat shock protein (HSP20) family.</text>
</comment>
<dbReference type="AlphaFoldDB" id="A0A221SVW0"/>
<dbReference type="Proteomes" id="UP000259030">
    <property type="component" value="Chromosome"/>
</dbReference>
<feature type="domain" description="SHSP" evidence="3">
    <location>
        <begin position="23"/>
        <end position="132"/>
    </location>
</feature>
<gene>
    <name evidence="4" type="ORF">DFI_07015</name>
</gene>
<dbReference type="Pfam" id="PF00011">
    <property type="entry name" value="HSP20"/>
    <property type="match status" value="1"/>
</dbReference>
<reference evidence="4 5" key="1">
    <citation type="submission" date="2017-05" db="EMBL/GenBank/DDBJ databases">
        <title>The complete genome sequence of Deinococcus ficus isolated from the rhizosphere of the Ficus religiosa L. in Taiwan.</title>
        <authorList>
            <person name="Wu K.-M."/>
            <person name="Liao T.-L."/>
            <person name="Liu Y.-M."/>
            <person name="Young C.-C."/>
            <person name="Tsai S.-F."/>
        </authorList>
    </citation>
    <scope>NUCLEOTIDE SEQUENCE [LARGE SCALE GENOMIC DNA]</scope>
    <source>
        <strain evidence="4 5">CC-FR2-10</strain>
    </source>
</reference>
<accession>A0A221SVW0</accession>
<evidence type="ECO:0000313" key="5">
    <source>
        <dbReference type="Proteomes" id="UP000259030"/>
    </source>
</evidence>
<dbReference type="InterPro" id="IPR002068">
    <property type="entry name" value="A-crystallin/Hsp20_dom"/>
</dbReference>
<organism evidence="4 5">
    <name type="scientific">Deinococcus ficus</name>
    <dbReference type="NCBI Taxonomy" id="317577"/>
    <lineage>
        <taxon>Bacteria</taxon>
        <taxon>Thermotogati</taxon>
        <taxon>Deinococcota</taxon>
        <taxon>Deinococci</taxon>
        <taxon>Deinococcales</taxon>
        <taxon>Deinococcaceae</taxon>
        <taxon>Deinococcus</taxon>
    </lineage>
</organism>
<evidence type="ECO:0000313" key="4">
    <source>
        <dbReference type="EMBL" id="ASN80786.1"/>
    </source>
</evidence>
<dbReference type="PROSITE" id="PS01031">
    <property type="entry name" value="SHSP"/>
    <property type="match status" value="1"/>
</dbReference>
<dbReference type="EMBL" id="CP021081">
    <property type="protein sequence ID" value="ASN80786.1"/>
    <property type="molecule type" value="Genomic_DNA"/>
</dbReference>
<proteinExistence type="inferred from homology"/>